<dbReference type="RefSeq" id="WP_183865367.1">
    <property type="nucleotide sequence ID" value="NZ_JACHCF010000001.1"/>
</dbReference>
<dbReference type="EMBL" id="JACHCF010000001">
    <property type="protein sequence ID" value="MBB5619192.1"/>
    <property type="molecule type" value="Genomic_DNA"/>
</dbReference>
<accession>A0A7W9DHP9</accession>
<sequence>MKLKNTDNNIAIKPWKWFFNWDVVVTCVSLLLIAIAALMIPYQDSISFNAQFHTQHKIVPVISPFNGIIKKDVFDMNDAITPNAFLFTIYDLSAQKETSVYAQEAGYYLPNKIEFRSKTYVSKNDTLFYIIPDIKSQGEVYCTAVADKFNISRLKTGSKVIISVTRDEEIFSIPGTISFISQIPDGSGKYPFQISLENKDVQHLSEKGVFYLDKQGKAQVNFETQKLAYKLLSFL</sequence>
<feature type="transmembrane region" description="Helical" evidence="1">
    <location>
        <begin position="21"/>
        <end position="42"/>
    </location>
</feature>
<keyword evidence="1" id="KW-0472">Membrane</keyword>
<proteinExistence type="predicted"/>
<name>A0A7W9DHP9_9SPHI</name>
<keyword evidence="1" id="KW-0812">Transmembrane</keyword>
<dbReference type="Proteomes" id="UP000537718">
    <property type="component" value="Unassembled WGS sequence"/>
</dbReference>
<evidence type="ECO:0000313" key="3">
    <source>
        <dbReference type="Proteomes" id="UP000537718"/>
    </source>
</evidence>
<organism evidence="2 3">
    <name type="scientific">Pedobacter cryoconitis</name>
    <dbReference type="NCBI Taxonomy" id="188932"/>
    <lineage>
        <taxon>Bacteria</taxon>
        <taxon>Pseudomonadati</taxon>
        <taxon>Bacteroidota</taxon>
        <taxon>Sphingobacteriia</taxon>
        <taxon>Sphingobacteriales</taxon>
        <taxon>Sphingobacteriaceae</taxon>
        <taxon>Pedobacter</taxon>
    </lineage>
</organism>
<evidence type="ECO:0000313" key="2">
    <source>
        <dbReference type="EMBL" id="MBB5619192.1"/>
    </source>
</evidence>
<protein>
    <recommendedName>
        <fullName evidence="4">HlyD family secretion protein</fullName>
    </recommendedName>
</protein>
<comment type="caution">
    <text evidence="2">The sequence shown here is derived from an EMBL/GenBank/DDBJ whole genome shotgun (WGS) entry which is preliminary data.</text>
</comment>
<evidence type="ECO:0000256" key="1">
    <source>
        <dbReference type="SAM" id="Phobius"/>
    </source>
</evidence>
<evidence type="ECO:0008006" key="4">
    <source>
        <dbReference type="Google" id="ProtNLM"/>
    </source>
</evidence>
<dbReference type="AlphaFoldDB" id="A0A7W9DHP9"/>
<keyword evidence="1" id="KW-1133">Transmembrane helix</keyword>
<reference evidence="2 3" key="1">
    <citation type="submission" date="2020-08" db="EMBL/GenBank/DDBJ databases">
        <title>Genomic Encyclopedia of Type Strains, Phase IV (KMG-V): Genome sequencing to study the core and pangenomes of soil and plant-associated prokaryotes.</title>
        <authorList>
            <person name="Whitman W."/>
        </authorList>
    </citation>
    <scope>NUCLEOTIDE SEQUENCE [LARGE SCALE GENOMIC DNA]</scope>
    <source>
        <strain evidence="2 3">MP7CTX6</strain>
    </source>
</reference>
<gene>
    <name evidence="2" type="ORF">HDE69_000228</name>
</gene>